<dbReference type="STRING" id="112903.SAMN04490178_11465"/>
<gene>
    <name evidence="19" type="ORF">SAMN04490178_11465</name>
</gene>
<dbReference type="InterPro" id="IPR003352">
    <property type="entry name" value="PTS_EIIC"/>
</dbReference>
<organism evidence="19 20">
    <name type="scientific">Propionispora vibrioides</name>
    <dbReference type="NCBI Taxonomy" id="112903"/>
    <lineage>
        <taxon>Bacteria</taxon>
        <taxon>Bacillati</taxon>
        <taxon>Bacillota</taxon>
        <taxon>Negativicutes</taxon>
        <taxon>Selenomonadales</taxon>
        <taxon>Sporomusaceae</taxon>
        <taxon>Propionispora</taxon>
    </lineage>
</organism>
<keyword evidence="8" id="KW-0597">Phosphoprotein</keyword>
<evidence type="ECO:0000256" key="6">
    <source>
        <dbReference type="ARBA" id="ARBA00022448"/>
    </source>
</evidence>
<feature type="transmembrane region" description="Helical" evidence="16">
    <location>
        <begin position="286"/>
        <end position="314"/>
    </location>
</feature>
<dbReference type="RefSeq" id="WP_091747717.1">
    <property type="nucleotide sequence ID" value="NZ_FODY01000014.1"/>
</dbReference>
<evidence type="ECO:0000256" key="2">
    <source>
        <dbReference type="ARBA" id="ARBA00002434"/>
    </source>
</evidence>
<keyword evidence="20" id="KW-1185">Reference proteome</keyword>
<evidence type="ECO:0000256" key="13">
    <source>
        <dbReference type="ARBA" id="ARBA00022989"/>
    </source>
</evidence>
<evidence type="ECO:0000256" key="4">
    <source>
        <dbReference type="ARBA" id="ARBA00011909"/>
    </source>
</evidence>
<keyword evidence="11" id="KW-0598">Phosphotransferase system</keyword>
<keyword evidence="12 16" id="KW-0812">Transmembrane</keyword>
<dbReference type="Gene3D" id="3.40.50.2300">
    <property type="match status" value="1"/>
</dbReference>
<comment type="function">
    <text evidence="2">The phosphoenolpyruvate-dependent sugar phosphotransferase system (sugar PTS), a major carbohydrate active transport system, catalyzes the phosphorylation of incoming sugar substrates concomitantly with their translocation across the cell membrane. The enzyme II CmtAB PTS system is involved in D-mannitol transport.</text>
</comment>
<dbReference type="GO" id="GO:0005886">
    <property type="term" value="C:plasma membrane"/>
    <property type="evidence" value="ECO:0007669"/>
    <property type="project" value="UniProtKB-SubCell"/>
</dbReference>
<dbReference type="InterPro" id="IPR050893">
    <property type="entry name" value="Sugar_PTS"/>
</dbReference>
<dbReference type="InterPro" id="IPR003501">
    <property type="entry name" value="PTS_EIIB_2/3"/>
</dbReference>
<dbReference type="NCBIfam" id="NF011663">
    <property type="entry name" value="PRK15083.1"/>
    <property type="match status" value="1"/>
</dbReference>
<feature type="domain" description="PTS EIIC type-2" evidence="18">
    <location>
        <begin position="20"/>
        <end position="351"/>
    </location>
</feature>
<dbReference type="OrthoDB" id="9814222at2"/>
<feature type="transmembrane region" description="Helical" evidence="16">
    <location>
        <begin position="229"/>
        <end position="247"/>
    </location>
</feature>
<dbReference type="Pfam" id="PF02378">
    <property type="entry name" value="PTS_EIIC"/>
    <property type="match status" value="1"/>
</dbReference>
<keyword evidence="10" id="KW-0808">Transferase</keyword>
<evidence type="ECO:0000256" key="15">
    <source>
        <dbReference type="ARBA" id="ARBA00033349"/>
    </source>
</evidence>
<evidence type="ECO:0000256" key="8">
    <source>
        <dbReference type="ARBA" id="ARBA00022553"/>
    </source>
</evidence>
<dbReference type="PROSITE" id="PS51099">
    <property type="entry name" value="PTS_EIIB_TYPE_2"/>
    <property type="match status" value="1"/>
</dbReference>
<dbReference type="EMBL" id="FODY01000014">
    <property type="protein sequence ID" value="SEP23104.1"/>
    <property type="molecule type" value="Genomic_DNA"/>
</dbReference>
<feature type="transmembrane region" description="Helical" evidence="16">
    <location>
        <begin position="63"/>
        <end position="81"/>
    </location>
</feature>
<dbReference type="InterPro" id="IPR036095">
    <property type="entry name" value="PTS_EIIB-like_sf"/>
</dbReference>
<feature type="transmembrane region" description="Helical" evidence="16">
    <location>
        <begin position="320"/>
        <end position="342"/>
    </location>
</feature>
<dbReference type="PANTHER" id="PTHR30181">
    <property type="entry name" value="MANNITOL PERMEASE IIC COMPONENT"/>
    <property type="match status" value="1"/>
</dbReference>
<dbReference type="GO" id="GO:0022872">
    <property type="term" value="F:protein-N(PI)-phosphohistidine-mannitol phosphotransferase system transmembrane transporter activity"/>
    <property type="evidence" value="ECO:0007669"/>
    <property type="project" value="InterPro"/>
</dbReference>
<reference evidence="19 20" key="1">
    <citation type="submission" date="2016-10" db="EMBL/GenBank/DDBJ databases">
        <authorList>
            <person name="de Groot N.N."/>
        </authorList>
    </citation>
    <scope>NUCLEOTIDE SEQUENCE [LARGE SCALE GENOMIC DNA]</scope>
    <source>
        <strain evidence="19 20">DSM 13305</strain>
    </source>
</reference>
<evidence type="ECO:0000256" key="1">
    <source>
        <dbReference type="ARBA" id="ARBA00001655"/>
    </source>
</evidence>
<dbReference type="AlphaFoldDB" id="A0A1H8W624"/>
<dbReference type="GO" id="GO:0090563">
    <property type="term" value="F:protein-phosphocysteine-sugar phosphotransferase activity"/>
    <property type="evidence" value="ECO:0007669"/>
    <property type="project" value="TreeGrafter"/>
</dbReference>
<feature type="transmembrane region" description="Helical" evidence="16">
    <location>
        <begin position="93"/>
        <end position="119"/>
    </location>
</feature>
<sequence>MSQVSLVEENTGIRVKLQQFGRFLSAMVMPNIGAFIAWGLVTAFVIPTGWMPNEYLSKLVGPGITYLLPLLIGYTGGYNMYGRRGGVAGTIGTIGMIVGSSVPMLVGGMIMGPLGAFCIKKIDEMFKGRVKPGLEMLVDNFSMGIMGAVLMLLSYVVVLPVYSVIQSFLTAGVAFIIEHQLLPFAPAFIVPGQVLFLNNAINHGIFTPLGAAQAAETGKSILYLVEANCGNWAGLALAFCLFGKGIAKKSAPGAAAIMIIGGIGEVVFPYVLMMPKIIFAPILGNMAALAWLTAFNGGAVAPVSPGSIIALIAMTPKGMMFVNVASYVIGAAVSFVVAALVLKRDKSQMDDDDSLARATDVMRELKGTKSGKPEIKKIVFACDAGMGSSAMGASMLNSRMKKAGIHVLVENSAVNEIPEDADIVVTHKDLTERAKQCRPDAIHVSVADFLNSPEYEELINQLKSR</sequence>
<evidence type="ECO:0000256" key="10">
    <source>
        <dbReference type="ARBA" id="ARBA00022679"/>
    </source>
</evidence>
<evidence type="ECO:0000256" key="14">
    <source>
        <dbReference type="ARBA" id="ARBA00023136"/>
    </source>
</evidence>
<evidence type="ECO:0000259" key="17">
    <source>
        <dbReference type="PROSITE" id="PS51099"/>
    </source>
</evidence>
<dbReference type="PANTHER" id="PTHR30181:SF2">
    <property type="entry name" value="PTS SYSTEM MANNITOL-SPECIFIC EIICBA COMPONENT"/>
    <property type="match status" value="1"/>
</dbReference>
<evidence type="ECO:0000256" key="11">
    <source>
        <dbReference type="ARBA" id="ARBA00022683"/>
    </source>
</evidence>
<evidence type="ECO:0000313" key="19">
    <source>
        <dbReference type="EMBL" id="SEP23104.1"/>
    </source>
</evidence>
<dbReference type="InterPro" id="IPR029503">
    <property type="entry name" value="PTS_EIIB_mannitol"/>
</dbReference>
<dbReference type="Proteomes" id="UP000198847">
    <property type="component" value="Unassembled WGS sequence"/>
</dbReference>
<evidence type="ECO:0000256" key="9">
    <source>
        <dbReference type="ARBA" id="ARBA00022597"/>
    </source>
</evidence>
<dbReference type="PROSITE" id="PS51104">
    <property type="entry name" value="PTS_EIIC_TYPE_2"/>
    <property type="match status" value="1"/>
</dbReference>
<evidence type="ECO:0000256" key="3">
    <source>
        <dbReference type="ARBA" id="ARBA00004651"/>
    </source>
</evidence>
<keyword evidence="6" id="KW-0813">Transport</keyword>
<evidence type="ECO:0000256" key="12">
    <source>
        <dbReference type="ARBA" id="ARBA00022692"/>
    </source>
</evidence>
<keyword evidence="9" id="KW-0762">Sugar transport</keyword>
<keyword evidence="13 16" id="KW-1133">Transmembrane helix</keyword>
<feature type="transmembrane region" description="Helical" evidence="16">
    <location>
        <begin position="253"/>
        <end position="274"/>
    </location>
</feature>
<dbReference type="GO" id="GO:0009401">
    <property type="term" value="P:phosphoenolpyruvate-dependent sugar phosphotransferase system"/>
    <property type="evidence" value="ECO:0007669"/>
    <property type="project" value="UniProtKB-KW"/>
</dbReference>
<proteinExistence type="predicted"/>
<evidence type="ECO:0000259" key="18">
    <source>
        <dbReference type="PROSITE" id="PS51104"/>
    </source>
</evidence>
<evidence type="ECO:0000256" key="7">
    <source>
        <dbReference type="ARBA" id="ARBA00022475"/>
    </source>
</evidence>
<evidence type="ECO:0000313" key="20">
    <source>
        <dbReference type="Proteomes" id="UP000198847"/>
    </source>
</evidence>
<feature type="domain" description="PTS EIIB type-2" evidence="17">
    <location>
        <begin position="376"/>
        <end position="465"/>
    </location>
</feature>
<dbReference type="InterPro" id="IPR013011">
    <property type="entry name" value="PTS_EIIB_2"/>
</dbReference>
<keyword evidence="7" id="KW-1003">Cell membrane</keyword>
<dbReference type="EC" id="2.7.1.197" evidence="4"/>
<dbReference type="InterPro" id="IPR013014">
    <property type="entry name" value="PTS_EIIC_2"/>
</dbReference>
<dbReference type="CDD" id="cd05567">
    <property type="entry name" value="PTS_IIB_mannitol"/>
    <property type="match status" value="1"/>
</dbReference>
<feature type="transmembrane region" description="Helical" evidence="16">
    <location>
        <begin position="32"/>
        <end position="51"/>
    </location>
</feature>
<evidence type="ECO:0000256" key="16">
    <source>
        <dbReference type="SAM" id="Phobius"/>
    </source>
</evidence>
<keyword evidence="14 16" id="KW-0472">Membrane</keyword>
<protein>
    <recommendedName>
        <fullName evidence="5">PTS system mannitol-specific EIICB component</fullName>
        <ecNumber evidence="4">2.7.1.197</ecNumber>
    </recommendedName>
    <alternativeName>
        <fullName evidence="15">EIICB-Mtl</fullName>
    </alternativeName>
</protein>
<comment type="subcellular location">
    <subcellularLocation>
        <location evidence="3">Cell membrane</location>
        <topology evidence="3">Multi-pass membrane protein</topology>
    </subcellularLocation>
</comment>
<evidence type="ECO:0000256" key="5">
    <source>
        <dbReference type="ARBA" id="ARBA00021825"/>
    </source>
</evidence>
<name>A0A1H8W624_9FIRM</name>
<feature type="transmembrane region" description="Helical" evidence="16">
    <location>
        <begin position="140"/>
        <end position="162"/>
    </location>
</feature>
<dbReference type="SUPFAM" id="SSF52794">
    <property type="entry name" value="PTS system IIB component-like"/>
    <property type="match status" value="1"/>
</dbReference>
<dbReference type="Pfam" id="PF02302">
    <property type="entry name" value="PTS_IIB"/>
    <property type="match status" value="1"/>
</dbReference>
<accession>A0A1H8W624</accession>
<comment type="catalytic activity">
    <reaction evidence="1">
        <text>D-mannitol(out) + N(pros)-phospho-L-histidyl-[protein] = D-mannitol 1-phosphate(in) + L-histidyl-[protein]</text>
        <dbReference type="Rhea" id="RHEA:33363"/>
        <dbReference type="Rhea" id="RHEA-COMP:9745"/>
        <dbReference type="Rhea" id="RHEA-COMP:9746"/>
        <dbReference type="ChEBI" id="CHEBI:16899"/>
        <dbReference type="ChEBI" id="CHEBI:29979"/>
        <dbReference type="ChEBI" id="CHEBI:61381"/>
        <dbReference type="ChEBI" id="CHEBI:64837"/>
        <dbReference type="EC" id="2.7.1.197"/>
    </reaction>
</comment>